<evidence type="ECO:0000313" key="2">
    <source>
        <dbReference type="EMBL" id="KAL3683196.1"/>
    </source>
</evidence>
<proteinExistence type="predicted"/>
<gene>
    <name evidence="2" type="ORF">R1sor_001218</name>
</gene>
<evidence type="ECO:0000256" key="1">
    <source>
        <dbReference type="SAM" id="MobiDB-lite"/>
    </source>
</evidence>
<feature type="region of interest" description="Disordered" evidence="1">
    <location>
        <begin position="129"/>
        <end position="173"/>
    </location>
</feature>
<protein>
    <submittedName>
        <fullName evidence="2">Uncharacterized protein</fullName>
    </submittedName>
</protein>
<organism evidence="2 3">
    <name type="scientific">Riccia sorocarpa</name>
    <dbReference type="NCBI Taxonomy" id="122646"/>
    <lineage>
        <taxon>Eukaryota</taxon>
        <taxon>Viridiplantae</taxon>
        <taxon>Streptophyta</taxon>
        <taxon>Embryophyta</taxon>
        <taxon>Marchantiophyta</taxon>
        <taxon>Marchantiopsida</taxon>
        <taxon>Marchantiidae</taxon>
        <taxon>Marchantiales</taxon>
        <taxon>Ricciaceae</taxon>
        <taxon>Riccia</taxon>
    </lineage>
</organism>
<accession>A0ABD3GX05</accession>
<evidence type="ECO:0000313" key="3">
    <source>
        <dbReference type="Proteomes" id="UP001633002"/>
    </source>
</evidence>
<keyword evidence="3" id="KW-1185">Reference proteome</keyword>
<reference evidence="2 3" key="1">
    <citation type="submission" date="2024-09" db="EMBL/GenBank/DDBJ databases">
        <title>Chromosome-scale assembly of Riccia sorocarpa.</title>
        <authorList>
            <person name="Paukszto L."/>
        </authorList>
    </citation>
    <scope>NUCLEOTIDE SEQUENCE [LARGE SCALE GENOMIC DNA]</scope>
    <source>
        <strain evidence="2">LP-2024</strain>
        <tissue evidence="2">Aerial parts of the thallus</tissue>
    </source>
</reference>
<dbReference type="EMBL" id="JBJQOH010000006">
    <property type="protein sequence ID" value="KAL3683196.1"/>
    <property type="molecule type" value="Genomic_DNA"/>
</dbReference>
<dbReference type="Proteomes" id="UP001633002">
    <property type="component" value="Unassembled WGS sequence"/>
</dbReference>
<feature type="region of interest" description="Disordered" evidence="1">
    <location>
        <begin position="205"/>
        <end position="224"/>
    </location>
</feature>
<dbReference type="AlphaFoldDB" id="A0ABD3GX05"/>
<comment type="caution">
    <text evidence="2">The sequence shown here is derived from an EMBL/GenBank/DDBJ whole genome shotgun (WGS) entry which is preliminary data.</text>
</comment>
<feature type="compositionally biased region" description="Basic residues" evidence="1">
    <location>
        <begin position="150"/>
        <end position="161"/>
    </location>
</feature>
<sequence>MGFIRHLFLTFEIMEISARRSPLAEAMHSPLDFVNSQQTHDSQSAYDDSDETFFTLLSRSRPVVRRHTVVNQPLSFDGFAKDLSVTAGLCSQFGSSSSHPGAAENAGYQNLGAAMVTDRVLHGAMDADQNLQPVEGSKRQRSGVQPSAPVKKKPMKKKKKTMLASDDDIDGENCISEEPASRAVWTIAEKEALVQFRGELDKEFKASAGKQDSSNPEVVPETESPNQFIKESLCSKRVEKRRSIGDKLCGLLSDMVQNSSKVAESSAEMTQHIAASVQFLDRLDAHMAALVAKI</sequence>
<name>A0ABD3GX05_9MARC</name>